<feature type="transmembrane region" description="Helical" evidence="2">
    <location>
        <begin position="93"/>
        <end position="113"/>
    </location>
</feature>
<comment type="caution">
    <text evidence="3">The sequence shown here is derived from an EMBL/GenBank/DDBJ whole genome shotgun (WGS) entry which is preliminary data.</text>
</comment>
<evidence type="ECO:0000256" key="2">
    <source>
        <dbReference type="SAM" id="Phobius"/>
    </source>
</evidence>
<dbReference type="RefSeq" id="WP_184890045.1">
    <property type="nucleotide sequence ID" value="NZ_BOOV01000055.1"/>
</dbReference>
<accession>A0A7W7DG53</accession>
<keyword evidence="2" id="KW-1133">Transmembrane helix</keyword>
<proteinExistence type="predicted"/>
<feature type="compositionally biased region" description="Low complexity" evidence="1">
    <location>
        <begin position="33"/>
        <end position="50"/>
    </location>
</feature>
<feature type="region of interest" description="Disordered" evidence="1">
    <location>
        <begin position="1"/>
        <end position="50"/>
    </location>
</feature>
<name>A0A7W7DG53_9ACTN</name>
<protein>
    <submittedName>
        <fullName evidence="3">Uncharacterized protein</fullName>
    </submittedName>
</protein>
<keyword evidence="2" id="KW-0472">Membrane</keyword>
<sequence length="142" mass="14571">MTVHDHDRDGDRDGDRDRCDPPVVYVITDMDQPTTAPTSTAPAASPAAGTGDGDPYAALWAALQPVMAMTAVAASLLGVTALAFGLLLGWPPAVLGVAAVLALPALVVLVDLAGARAGWPPLAWTAARIVASHRSRKESPRG</sequence>
<organism evidence="3 4">
    <name type="scientific">Sphaerisporangium siamense</name>
    <dbReference type="NCBI Taxonomy" id="795645"/>
    <lineage>
        <taxon>Bacteria</taxon>
        <taxon>Bacillati</taxon>
        <taxon>Actinomycetota</taxon>
        <taxon>Actinomycetes</taxon>
        <taxon>Streptosporangiales</taxon>
        <taxon>Streptosporangiaceae</taxon>
        <taxon>Sphaerisporangium</taxon>
    </lineage>
</organism>
<dbReference type="AlphaFoldDB" id="A0A7W7DG53"/>
<feature type="compositionally biased region" description="Basic and acidic residues" evidence="1">
    <location>
        <begin position="1"/>
        <end position="20"/>
    </location>
</feature>
<keyword evidence="4" id="KW-1185">Reference proteome</keyword>
<dbReference type="Proteomes" id="UP000542210">
    <property type="component" value="Unassembled WGS sequence"/>
</dbReference>
<evidence type="ECO:0000313" key="3">
    <source>
        <dbReference type="EMBL" id="MBB4706172.1"/>
    </source>
</evidence>
<evidence type="ECO:0000256" key="1">
    <source>
        <dbReference type="SAM" id="MobiDB-lite"/>
    </source>
</evidence>
<dbReference type="EMBL" id="JACHND010000002">
    <property type="protein sequence ID" value="MBB4706172.1"/>
    <property type="molecule type" value="Genomic_DNA"/>
</dbReference>
<feature type="transmembrane region" description="Helical" evidence="2">
    <location>
        <begin position="66"/>
        <end position="87"/>
    </location>
</feature>
<evidence type="ECO:0000313" key="4">
    <source>
        <dbReference type="Proteomes" id="UP000542210"/>
    </source>
</evidence>
<keyword evidence="2" id="KW-0812">Transmembrane</keyword>
<gene>
    <name evidence="3" type="ORF">BJ982_007802</name>
</gene>
<reference evidence="3 4" key="1">
    <citation type="submission" date="2020-08" db="EMBL/GenBank/DDBJ databases">
        <title>Sequencing the genomes of 1000 actinobacteria strains.</title>
        <authorList>
            <person name="Klenk H.-P."/>
        </authorList>
    </citation>
    <scope>NUCLEOTIDE SEQUENCE [LARGE SCALE GENOMIC DNA]</scope>
    <source>
        <strain evidence="3 4">DSM 45784</strain>
    </source>
</reference>